<feature type="region of interest" description="Disordered" evidence="1">
    <location>
        <begin position="61"/>
        <end position="104"/>
    </location>
</feature>
<dbReference type="EMBL" id="ML993615">
    <property type="protein sequence ID" value="KAF2162163.1"/>
    <property type="molecule type" value="Genomic_DNA"/>
</dbReference>
<dbReference type="GeneID" id="54567222"/>
<dbReference type="Proteomes" id="UP000799537">
    <property type="component" value="Unassembled WGS sequence"/>
</dbReference>
<accession>A0A6A6C5G7</accession>
<evidence type="ECO:0000313" key="3">
    <source>
        <dbReference type="Proteomes" id="UP000799537"/>
    </source>
</evidence>
<name>A0A6A6C5G7_ZASCE</name>
<dbReference type="RefSeq" id="XP_033663052.1">
    <property type="nucleotide sequence ID" value="XM_033813950.1"/>
</dbReference>
<evidence type="ECO:0000256" key="1">
    <source>
        <dbReference type="SAM" id="MobiDB-lite"/>
    </source>
</evidence>
<protein>
    <submittedName>
        <fullName evidence="2">Uncharacterized protein</fullName>
    </submittedName>
</protein>
<feature type="compositionally biased region" description="Basic and acidic residues" evidence="1">
    <location>
        <begin position="20"/>
        <end position="30"/>
    </location>
</feature>
<sequence>MSSENGCGDLQKRPGWRLYGAERRPEEISNDRPWQAWSPPRVATRDTKLHEVRVVGAVMVSHGKCPSSPPSPERKKRCQRVTDERKAKPKHSTHSAATNGHDGAPQDAYELECWSCGADEAAMPWAGIVALGDG</sequence>
<gene>
    <name evidence="2" type="ORF">M409DRAFT_58600</name>
</gene>
<keyword evidence="3" id="KW-1185">Reference proteome</keyword>
<reference evidence="2" key="1">
    <citation type="journal article" date="2020" name="Stud. Mycol.">
        <title>101 Dothideomycetes genomes: a test case for predicting lifestyles and emergence of pathogens.</title>
        <authorList>
            <person name="Haridas S."/>
            <person name="Albert R."/>
            <person name="Binder M."/>
            <person name="Bloem J."/>
            <person name="Labutti K."/>
            <person name="Salamov A."/>
            <person name="Andreopoulos B."/>
            <person name="Baker S."/>
            <person name="Barry K."/>
            <person name="Bills G."/>
            <person name="Bluhm B."/>
            <person name="Cannon C."/>
            <person name="Castanera R."/>
            <person name="Culley D."/>
            <person name="Daum C."/>
            <person name="Ezra D."/>
            <person name="Gonzalez J."/>
            <person name="Henrissat B."/>
            <person name="Kuo A."/>
            <person name="Liang C."/>
            <person name="Lipzen A."/>
            <person name="Lutzoni F."/>
            <person name="Magnuson J."/>
            <person name="Mondo S."/>
            <person name="Nolan M."/>
            <person name="Ohm R."/>
            <person name="Pangilinan J."/>
            <person name="Park H.-J."/>
            <person name="Ramirez L."/>
            <person name="Alfaro M."/>
            <person name="Sun H."/>
            <person name="Tritt A."/>
            <person name="Yoshinaga Y."/>
            <person name="Zwiers L.-H."/>
            <person name="Turgeon B."/>
            <person name="Goodwin S."/>
            <person name="Spatafora J."/>
            <person name="Crous P."/>
            <person name="Grigoriev I."/>
        </authorList>
    </citation>
    <scope>NUCLEOTIDE SEQUENCE</scope>
    <source>
        <strain evidence="2">ATCC 36951</strain>
    </source>
</reference>
<feature type="region of interest" description="Disordered" evidence="1">
    <location>
        <begin position="1"/>
        <end position="39"/>
    </location>
</feature>
<dbReference type="AlphaFoldDB" id="A0A6A6C5G7"/>
<organism evidence="2 3">
    <name type="scientific">Zasmidium cellare ATCC 36951</name>
    <dbReference type="NCBI Taxonomy" id="1080233"/>
    <lineage>
        <taxon>Eukaryota</taxon>
        <taxon>Fungi</taxon>
        <taxon>Dikarya</taxon>
        <taxon>Ascomycota</taxon>
        <taxon>Pezizomycotina</taxon>
        <taxon>Dothideomycetes</taxon>
        <taxon>Dothideomycetidae</taxon>
        <taxon>Mycosphaerellales</taxon>
        <taxon>Mycosphaerellaceae</taxon>
        <taxon>Zasmidium</taxon>
    </lineage>
</organism>
<proteinExistence type="predicted"/>
<evidence type="ECO:0000313" key="2">
    <source>
        <dbReference type="EMBL" id="KAF2162163.1"/>
    </source>
</evidence>